<dbReference type="InterPro" id="IPR019801">
    <property type="entry name" value="Glyco_hydro_35_CS"/>
</dbReference>
<evidence type="ECO:0000259" key="8">
    <source>
        <dbReference type="Pfam" id="PF21317"/>
    </source>
</evidence>
<dbReference type="PROSITE" id="PS01182">
    <property type="entry name" value="GLYCOSYL_HYDROL_F35"/>
    <property type="match status" value="1"/>
</dbReference>
<comment type="catalytic activity">
    <reaction evidence="5">
        <text>Hydrolysis of terminal non-reducing beta-D-galactose residues in beta-D-galactosides.</text>
        <dbReference type="EC" id="3.2.1.23"/>
    </reaction>
</comment>
<comment type="caution">
    <text evidence="10">The sequence shown here is derived from an EMBL/GenBank/DDBJ whole genome shotgun (WGS) entry which is preliminary data.</text>
</comment>
<dbReference type="PIRSF" id="PIRSF006336">
    <property type="entry name" value="B-gal"/>
    <property type="match status" value="1"/>
</dbReference>
<evidence type="ECO:0000259" key="9">
    <source>
        <dbReference type="Pfam" id="PF21467"/>
    </source>
</evidence>
<dbReference type="Proteomes" id="UP000320811">
    <property type="component" value="Unassembled WGS sequence"/>
</dbReference>
<dbReference type="PANTHER" id="PTHR23421">
    <property type="entry name" value="BETA-GALACTOSIDASE RELATED"/>
    <property type="match status" value="1"/>
</dbReference>
<dbReference type="Gene3D" id="2.60.120.260">
    <property type="entry name" value="Galactose-binding domain-like"/>
    <property type="match status" value="2"/>
</dbReference>
<feature type="active site" description="Nucleophile" evidence="4">
    <location>
        <position position="250"/>
    </location>
</feature>
<dbReference type="EMBL" id="VIWO01000003">
    <property type="protein sequence ID" value="TWF41512.1"/>
    <property type="molecule type" value="Genomic_DNA"/>
</dbReference>
<accession>A0A561PTQ2</accession>
<evidence type="ECO:0000256" key="3">
    <source>
        <dbReference type="ARBA" id="ARBA00023295"/>
    </source>
</evidence>
<gene>
    <name evidence="10" type="ORF">FHW36_103316</name>
</gene>
<evidence type="ECO:0000313" key="11">
    <source>
        <dbReference type="Proteomes" id="UP000320811"/>
    </source>
</evidence>
<dbReference type="InterPro" id="IPR048912">
    <property type="entry name" value="BetaGal1-like_ABD1"/>
</dbReference>
<dbReference type="PRINTS" id="PR00742">
    <property type="entry name" value="GLHYDRLASE35"/>
</dbReference>
<reference evidence="10 11" key="1">
    <citation type="submission" date="2019-06" db="EMBL/GenBank/DDBJ databases">
        <title>Sorghum-associated microbial communities from plants grown in Nebraska, USA.</title>
        <authorList>
            <person name="Schachtman D."/>
        </authorList>
    </citation>
    <scope>NUCLEOTIDE SEQUENCE [LARGE SCALE GENOMIC DNA]</scope>
    <source>
        <strain evidence="10 11">1209</strain>
    </source>
</reference>
<dbReference type="InterPro" id="IPR017853">
    <property type="entry name" value="GH"/>
</dbReference>
<keyword evidence="2 5" id="KW-0378">Hydrolase</keyword>
<dbReference type="AlphaFoldDB" id="A0A561PTQ2"/>
<dbReference type="Pfam" id="PF21317">
    <property type="entry name" value="BetaGal_ABD_1"/>
    <property type="match status" value="1"/>
</dbReference>
<dbReference type="SUPFAM" id="SSF49785">
    <property type="entry name" value="Galactose-binding domain-like"/>
    <property type="match status" value="1"/>
</dbReference>
<dbReference type="Pfam" id="PF01301">
    <property type="entry name" value="Glyco_hydro_35"/>
    <property type="match status" value="1"/>
</dbReference>
<dbReference type="InterPro" id="IPR008979">
    <property type="entry name" value="Galactose-bd-like_sf"/>
</dbReference>
<dbReference type="GO" id="GO:0005975">
    <property type="term" value="P:carbohydrate metabolic process"/>
    <property type="evidence" value="ECO:0007669"/>
    <property type="project" value="InterPro"/>
</dbReference>
<keyword evidence="3 5" id="KW-0326">Glycosidase</keyword>
<comment type="similarity">
    <text evidence="1 6">Belongs to the glycosyl hydrolase 35 family.</text>
</comment>
<evidence type="ECO:0000259" key="7">
    <source>
        <dbReference type="Pfam" id="PF01301"/>
    </source>
</evidence>
<dbReference type="SUPFAM" id="SSF51445">
    <property type="entry name" value="(Trans)glycosidases"/>
    <property type="match status" value="1"/>
</dbReference>
<feature type="domain" description="Beta-galactosidase 1-like first all-beta" evidence="8">
    <location>
        <begin position="386"/>
        <end position="496"/>
    </location>
</feature>
<feature type="active site" description="Proton donor" evidence="4">
    <location>
        <position position="175"/>
    </location>
</feature>
<keyword evidence="11" id="KW-1185">Reference proteome</keyword>
<proteinExistence type="inferred from homology"/>
<organism evidence="10 11">
    <name type="scientific">Chitinophaga polysaccharea</name>
    <dbReference type="NCBI Taxonomy" id="1293035"/>
    <lineage>
        <taxon>Bacteria</taxon>
        <taxon>Pseudomonadati</taxon>
        <taxon>Bacteroidota</taxon>
        <taxon>Chitinophagia</taxon>
        <taxon>Chitinophagales</taxon>
        <taxon>Chitinophagaceae</taxon>
        <taxon>Chitinophaga</taxon>
    </lineage>
</organism>
<dbReference type="GO" id="GO:0004565">
    <property type="term" value="F:beta-galactosidase activity"/>
    <property type="evidence" value="ECO:0007669"/>
    <property type="project" value="UniProtKB-EC"/>
</dbReference>
<dbReference type="InterPro" id="IPR031330">
    <property type="entry name" value="Gly_Hdrlase_35_cat"/>
</dbReference>
<evidence type="ECO:0000313" key="10">
    <source>
        <dbReference type="EMBL" id="TWF41512.1"/>
    </source>
</evidence>
<dbReference type="Gene3D" id="3.20.20.80">
    <property type="entry name" value="Glycosidases"/>
    <property type="match status" value="1"/>
</dbReference>
<name>A0A561PTQ2_9BACT</name>
<protein>
    <recommendedName>
        <fullName evidence="5">Beta-galactosidase</fullName>
        <ecNumber evidence="5">3.2.1.23</ecNumber>
    </recommendedName>
</protein>
<dbReference type="EC" id="3.2.1.23" evidence="5"/>
<dbReference type="InterPro" id="IPR048913">
    <property type="entry name" value="BetaGal_gal-bd"/>
</dbReference>
<dbReference type="InterPro" id="IPR001944">
    <property type="entry name" value="Glycoside_Hdrlase_35"/>
</dbReference>
<sequence length="596" mass="66286">MLALSCWMGQAVQAQSKHAFALSKTDFLLDGKPFQMISGEMHPARIPHEYWRHRIQMAKAMGCNTIAAYVFWNYHEPVKGQFDFSTGNHNIAEFIKIAQQEGMWVLLRPGPYVCAEWEFGGLPPYLLQTPDIKVRCMDPHYMEAVTRYVEHLAAEVKPLLVTNGGPVVMMQIENEYGSYGNDKTYLNALKDLWIKQGINIPFYTADGPTSYMLEAGGVDGAAIGLDSGGSEADFEAAKKQNPNVPAFSSESYPGWLTHWGEQWQRPGIEGISKEVKFLMDTKRSFNLYVIHGGTNFGYTAGANSGGKGGYEPDVTSYDYDAPINEQGSATPKYQALRQLIGSYLPKGKKLPPVPAPIPTITIPAINLTSFTSVWDHLPQAVQTPQPKPFEAFGQDYGFMLYKTTLIGHKSGKLTIRDLHDYATVFLNGKYIGKLDRCLGEKTIDIPASDVKDPVLEILVEGMGRINFAEAIIDRKGITDRVVLNGMTLMNWEVYGLPMTEKYVQELTPSASNAAKPGQFYKATFQLDKTGDTYIDMSNYKKGIVWVNGHNLGRYWEIGPQKRLYCPAPWLKKGENTIVVFDLHQEAAAPVSGATAL</sequence>
<evidence type="ECO:0000256" key="2">
    <source>
        <dbReference type="ARBA" id="ARBA00022801"/>
    </source>
</evidence>
<evidence type="ECO:0000256" key="1">
    <source>
        <dbReference type="ARBA" id="ARBA00009809"/>
    </source>
</evidence>
<feature type="domain" description="Glycoside hydrolase 35 catalytic" evidence="7">
    <location>
        <begin position="27"/>
        <end position="341"/>
    </location>
</feature>
<feature type="domain" description="Beta-galactosidase galactose-binding" evidence="9">
    <location>
        <begin position="519"/>
        <end position="575"/>
    </location>
</feature>
<dbReference type="InterPro" id="IPR026283">
    <property type="entry name" value="B-gal_1-like"/>
</dbReference>
<dbReference type="Pfam" id="PF21467">
    <property type="entry name" value="BetaGal_gal-bd"/>
    <property type="match status" value="1"/>
</dbReference>
<evidence type="ECO:0000256" key="4">
    <source>
        <dbReference type="PIRSR" id="PIRSR006336-1"/>
    </source>
</evidence>
<evidence type="ECO:0000256" key="5">
    <source>
        <dbReference type="RuleBase" id="RU000675"/>
    </source>
</evidence>
<evidence type="ECO:0000256" key="6">
    <source>
        <dbReference type="RuleBase" id="RU003679"/>
    </source>
</evidence>